<accession>A0A915JBI2</accession>
<proteinExistence type="predicted"/>
<evidence type="ECO:0000256" key="1">
    <source>
        <dbReference type="SAM" id="Phobius"/>
    </source>
</evidence>
<feature type="transmembrane region" description="Helical" evidence="1">
    <location>
        <begin position="72"/>
        <end position="90"/>
    </location>
</feature>
<dbReference type="Proteomes" id="UP000887565">
    <property type="component" value="Unplaced"/>
</dbReference>
<evidence type="ECO:0000313" key="2">
    <source>
        <dbReference type="Proteomes" id="UP000887565"/>
    </source>
</evidence>
<keyword evidence="1" id="KW-1133">Transmembrane helix</keyword>
<sequence>MKELMTRKNKTKVDGAGFRISQKSWLNDVTQTSAFLFASDIFCSKAVKPSPFICKPEHAFPFHYRQPKRPSIALFILLLLPYPAPLSTIATGRLGSSMAVGTSNGFYQMKEPISFGNQ</sequence>
<organism evidence="2 3">
    <name type="scientific">Romanomermis culicivorax</name>
    <name type="common">Nematode worm</name>
    <dbReference type="NCBI Taxonomy" id="13658"/>
    <lineage>
        <taxon>Eukaryota</taxon>
        <taxon>Metazoa</taxon>
        <taxon>Ecdysozoa</taxon>
        <taxon>Nematoda</taxon>
        <taxon>Enoplea</taxon>
        <taxon>Dorylaimia</taxon>
        <taxon>Mermithida</taxon>
        <taxon>Mermithoidea</taxon>
        <taxon>Mermithidae</taxon>
        <taxon>Romanomermis</taxon>
    </lineage>
</organism>
<evidence type="ECO:0000313" key="3">
    <source>
        <dbReference type="WBParaSite" id="nRc.2.0.1.t23145-RA"/>
    </source>
</evidence>
<keyword evidence="1" id="KW-0812">Transmembrane</keyword>
<reference evidence="3" key="1">
    <citation type="submission" date="2022-11" db="UniProtKB">
        <authorList>
            <consortium name="WormBaseParasite"/>
        </authorList>
    </citation>
    <scope>IDENTIFICATION</scope>
</reference>
<dbReference type="WBParaSite" id="nRc.2.0.1.t23145-RA">
    <property type="protein sequence ID" value="nRc.2.0.1.t23145-RA"/>
    <property type="gene ID" value="nRc.2.0.1.g23145"/>
</dbReference>
<keyword evidence="1" id="KW-0472">Membrane</keyword>
<keyword evidence="2" id="KW-1185">Reference proteome</keyword>
<dbReference type="AlphaFoldDB" id="A0A915JBI2"/>
<name>A0A915JBI2_ROMCU</name>
<protein>
    <submittedName>
        <fullName evidence="3">Uncharacterized protein</fullName>
    </submittedName>
</protein>